<dbReference type="OrthoDB" id="3266223at2"/>
<dbReference type="AlphaFoldDB" id="F8A0G1"/>
<dbReference type="Proteomes" id="UP000000485">
    <property type="component" value="Chromosome"/>
</dbReference>
<dbReference type="NCBIfam" id="NF040618">
    <property type="entry name" value="PPA1309_fam"/>
    <property type="match status" value="1"/>
</dbReference>
<dbReference type="eggNOG" id="ENOG5030VUG">
    <property type="taxonomic scope" value="Bacteria"/>
</dbReference>
<gene>
    <name evidence="2" type="ordered locus">Celgi_0986</name>
</gene>
<feature type="compositionally biased region" description="Pro residues" evidence="1">
    <location>
        <begin position="1"/>
        <end position="12"/>
    </location>
</feature>
<evidence type="ECO:0000313" key="3">
    <source>
        <dbReference type="Proteomes" id="UP000000485"/>
    </source>
</evidence>
<sequence length="195" mass="20055">MTDATPPTPTLPGSPSEPTAPQAALADAVREIEHHVAAAGWDAPVRVFALVRTQAALAAEPGLADQLEPATLAAARASAWHLTSIEQEGLPAAPDLESLLAGLSWPPAVDGVAVTAERIVLPPAAEAAMPQDAEAALPWLLAHPQREDVRLAVGVLREGATWSVVRTRAHDSDDAVGQGADVVPGLVAALRATLD</sequence>
<dbReference type="HOGENOM" id="CLU_094573_0_0_11"/>
<dbReference type="RefSeq" id="WP_013883024.1">
    <property type="nucleotide sequence ID" value="NC_015671.1"/>
</dbReference>
<accession>F8A0G1</accession>
<reference evidence="3" key="1">
    <citation type="submission" date="2011-04" db="EMBL/GenBank/DDBJ databases">
        <title>Complete sequence of Cellvibrio gilvus ATCC 13127.</title>
        <authorList>
            <person name="Lucas S."/>
            <person name="Han J."/>
            <person name="Lapidus A."/>
            <person name="Cheng J.-F."/>
            <person name="Goodwin L."/>
            <person name="Pitluck S."/>
            <person name="Peters L."/>
            <person name="Munk A."/>
            <person name="Detter J.C."/>
            <person name="Han C."/>
            <person name="Tapia R."/>
            <person name="Land M."/>
            <person name="Hauser L."/>
            <person name="Kyrpides N."/>
            <person name="Ivanova N."/>
            <person name="Ovchinnikova G."/>
            <person name="Pagani I."/>
            <person name="Mead D."/>
            <person name="Brumm P."/>
            <person name="Woyke T."/>
        </authorList>
    </citation>
    <scope>NUCLEOTIDE SEQUENCE [LARGE SCALE GENOMIC DNA]</scope>
    <source>
        <strain evidence="3">ATCC 13127 / NRRL B-14078</strain>
    </source>
</reference>
<proteinExistence type="predicted"/>
<dbReference type="KEGG" id="cga:Celgi_0986"/>
<name>F8A0G1_CELGA</name>
<dbReference type="InterPro" id="IPR047681">
    <property type="entry name" value="PPA1309-like"/>
</dbReference>
<evidence type="ECO:0000313" key="2">
    <source>
        <dbReference type="EMBL" id="AEI11505.1"/>
    </source>
</evidence>
<dbReference type="STRING" id="593907.Celgi_0986"/>
<evidence type="ECO:0000256" key="1">
    <source>
        <dbReference type="SAM" id="MobiDB-lite"/>
    </source>
</evidence>
<feature type="region of interest" description="Disordered" evidence="1">
    <location>
        <begin position="1"/>
        <end position="21"/>
    </location>
</feature>
<dbReference type="EMBL" id="CP002665">
    <property type="protein sequence ID" value="AEI11505.1"/>
    <property type="molecule type" value="Genomic_DNA"/>
</dbReference>
<organism evidence="2 3">
    <name type="scientific">Cellulomonas gilvus (strain ATCC 13127 / NRRL B-14078)</name>
    <name type="common">Cellvibrio gilvus</name>
    <dbReference type="NCBI Taxonomy" id="593907"/>
    <lineage>
        <taxon>Bacteria</taxon>
        <taxon>Bacillati</taxon>
        <taxon>Actinomycetota</taxon>
        <taxon>Actinomycetes</taxon>
        <taxon>Micrococcales</taxon>
        <taxon>Cellulomonadaceae</taxon>
        <taxon>Cellulomonas</taxon>
    </lineage>
</organism>
<keyword evidence="3" id="KW-1185">Reference proteome</keyword>
<protein>
    <submittedName>
        <fullName evidence="2">Uncharacterized protein</fullName>
    </submittedName>
</protein>